<keyword evidence="1" id="KW-0812">Transmembrane</keyword>
<name>A0ABV4KT98_9VIBR</name>
<keyword evidence="1" id="KW-0472">Membrane</keyword>
<keyword evidence="1" id="KW-1133">Transmembrane helix</keyword>
<proteinExistence type="predicted"/>
<protein>
    <submittedName>
        <fullName evidence="2">Uncharacterized protein</fullName>
    </submittedName>
</protein>
<evidence type="ECO:0000313" key="3">
    <source>
        <dbReference type="Proteomes" id="UP001569175"/>
    </source>
</evidence>
<feature type="transmembrane region" description="Helical" evidence="1">
    <location>
        <begin position="33"/>
        <end position="52"/>
    </location>
</feature>
<organism evidence="2 3">
    <name type="scientific">Vibrio atlanticus</name>
    <dbReference type="NCBI Taxonomy" id="693153"/>
    <lineage>
        <taxon>Bacteria</taxon>
        <taxon>Pseudomonadati</taxon>
        <taxon>Pseudomonadota</taxon>
        <taxon>Gammaproteobacteria</taxon>
        <taxon>Vibrionales</taxon>
        <taxon>Vibrionaceae</taxon>
        <taxon>Vibrio</taxon>
    </lineage>
</organism>
<evidence type="ECO:0000256" key="1">
    <source>
        <dbReference type="SAM" id="Phobius"/>
    </source>
</evidence>
<dbReference type="Proteomes" id="UP001569175">
    <property type="component" value="Unassembled WGS sequence"/>
</dbReference>
<dbReference type="RefSeq" id="WP_017098673.1">
    <property type="nucleotide sequence ID" value="NZ_JBGOOL010000086.1"/>
</dbReference>
<accession>A0ABV4KT98</accession>
<reference evidence="2 3" key="1">
    <citation type="submission" date="2024-06" db="EMBL/GenBank/DDBJ databases">
        <authorList>
            <person name="Steensen K."/>
            <person name="Seneca J."/>
            <person name="Bartlau N."/>
            <person name="Yu A.X."/>
            <person name="Polz M.F."/>
        </authorList>
    </citation>
    <scope>NUCLEOTIDE SEQUENCE [LARGE SCALE GENOMIC DNA]</scope>
    <source>
        <strain evidence="2 3">1F9</strain>
    </source>
</reference>
<gene>
    <name evidence="2" type="ORF">ACED57_21025</name>
</gene>
<keyword evidence="3" id="KW-1185">Reference proteome</keyword>
<evidence type="ECO:0000313" key="2">
    <source>
        <dbReference type="EMBL" id="MEZ8055599.1"/>
    </source>
</evidence>
<dbReference type="EMBL" id="JBGOOL010000086">
    <property type="protein sequence ID" value="MEZ8055599.1"/>
    <property type="molecule type" value="Genomic_DNA"/>
</dbReference>
<comment type="caution">
    <text evidence="2">The sequence shown here is derived from an EMBL/GenBank/DDBJ whole genome shotgun (WGS) entry which is preliminary data.</text>
</comment>
<sequence>MNPLDYTLYTLNAKQFLVEPKTKFIVRKTEGKYRLFGVIFVAGVFMGQLVHLY</sequence>